<dbReference type="EMBL" id="LBWS01000047">
    <property type="protein sequence ID" value="KKR13347.1"/>
    <property type="molecule type" value="Genomic_DNA"/>
</dbReference>
<name>A0A0G0RI55_9BACT</name>
<dbReference type="Proteomes" id="UP000034048">
    <property type="component" value="Unassembled WGS sequence"/>
</dbReference>
<comment type="caution">
    <text evidence="1">The sequence shown here is derived from an EMBL/GenBank/DDBJ whole genome shotgun (WGS) entry which is preliminary data.</text>
</comment>
<protein>
    <submittedName>
        <fullName evidence="1">Uncharacterized protein</fullName>
    </submittedName>
</protein>
<evidence type="ECO:0000313" key="1">
    <source>
        <dbReference type="EMBL" id="KKR13347.1"/>
    </source>
</evidence>
<organism evidence="1 2">
    <name type="scientific">Candidatus Falkowbacteria bacterium GW2011_GWA2_39_24</name>
    <dbReference type="NCBI Taxonomy" id="1618634"/>
    <lineage>
        <taxon>Bacteria</taxon>
        <taxon>Candidatus Falkowiibacteriota</taxon>
    </lineage>
</organism>
<sequence length="63" mass="7151">MNIGNKEKFIKIYANLPLGVRQEIILVLDDNRPITWDVAYNEINADTDLSHSILAKLATLEII</sequence>
<proteinExistence type="predicted"/>
<accession>A0A0G0RI55</accession>
<evidence type="ECO:0000313" key="2">
    <source>
        <dbReference type="Proteomes" id="UP000034048"/>
    </source>
</evidence>
<dbReference type="AlphaFoldDB" id="A0A0G0RI55"/>
<gene>
    <name evidence="1" type="ORF">UT42_C0047G0002</name>
</gene>
<reference evidence="1 2" key="1">
    <citation type="journal article" date="2015" name="Nature">
        <title>rRNA introns, odd ribosomes, and small enigmatic genomes across a large radiation of phyla.</title>
        <authorList>
            <person name="Brown C.T."/>
            <person name="Hug L.A."/>
            <person name="Thomas B.C."/>
            <person name="Sharon I."/>
            <person name="Castelle C.J."/>
            <person name="Singh A."/>
            <person name="Wilkins M.J."/>
            <person name="Williams K.H."/>
            <person name="Banfield J.F."/>
        </authorList>
    </citation>
    <scope>NUCLEOTIDE SEQUENCE [LARGE SCALE GENOMIC DNA]</scope>
</reference>